<accession>A0ABR3NUW8</accession>
<evidence type="ECO:0000313" key="4">
    <source>
        <dbReference type="Proteomes" id="UP001558613"/>
    </source>
</evidence>
<keyword evidence="2" id="KW-1133">Transmembrane helix</keyword>
<feature type="compositionally biased region" description="Low complexity" evidence="1">
    <location>
        <begin position="344"/>
        <end position="356"/>
    </location>
</feature>
<organism evidence="3 4">
    <name type="scientific">Cirrhinus molitorella</name>
    <name type="common">mud carp</name>
    <dbReference type="NCBI Taxonomy" id="172907"/>
    <lineage>
        <taxon>Eukaryota</taxon>
        <taxon>Metazoa</taxon>
        <taxon>Chordata</taxon>
        <taxon>Craniata</taxon>
        <taxon>Vertebrata</taxon>
        <taxon>Euteleostomi</taxon>
        <taxon>Actinopterygii</taxon>
        <taxon>Neopterygii</taxon>
        <taxon>Teleostei</taxon>
        <taxon>Ostariophysi</taxon>
        <taxon>Cypriniformes</taxon>
        <taxon>Cyprinidae</taxon>
        <taxon>Labeoninae</taxon>
        <taxon>Labeonini</taxon>
        <taxon>Cirrhinus</taxon>
    </lineage>
</organism>
<sequence length="494" mass="55530">MALCLVLGLQDNRVSQALLSQKPYTSKQNKVHEKRGLAYRTSDSEQTAVCVLQCLRLSSAEMDKRKLKHWISIRICAVILTMFLIHAQVIRQGKLMRTEKRELLLSTEIPAEHIDPASIDLTGLVNTLVNSSQPGSQHLFSLLSVTSHSSLSLHKLTLLVYNISDFQDIESSLFPLRYCYCLTNKTNDLTDFTAILLDVMGNSTSYLQELFKSSSILSVSQKNSSDCIYICVMAGKSDSDLSQLWDMGSVRPLFNQTITEEITRGNMTFPLLPFVVWHDLSNTSDLVPWPKASTDSYRTPSTESHKSRVPTAPMTSSAAPQTTVNVSTTPTAVITQSKSDTMPTQPTKTRHATATTTTTATISLPARRQTTTTSIQQITKLSHTEKPGCPWRIELFHQGSEKEDLKETLEGELIWGRATISSVKLQPCVFELCKFYSQCVCRGFSHRAAGLQRYCVDSHHWYERHTAEVCSRMRRVTFSRNLKQKCLARMCVKM</sequence>
<evidence type="ECO:0000256" key="1">
    <source>
        <dbReference type="SAM" id="MobiDB-lite"/>
    </source>
</evidence>
<dbReference type="EMBL" id="JAYMGO010000002">
    <property type="protein sequence ID" value="KAL1280813.1"/>
    <property type="molecule type" value="Genomic_DNA"/>
</dbReference>
<keyword evidence="2" id="KW-0472">Membrane</keyword>
<feature type="transmembrane region" description="Helical" evidence="2">
    <location>
        <begin position="71"/>
        <end position="90"/>
    </location>
</feature>
<evidence type="ECO:0000313" key="3">
    <source>
        <dbReference type="EMBL" id="KAL1280813.1"/>
    </source>
</evidence>
<keyword evidence="2" id="KW-0812">Transmembrane</keyword>
<feature type="compositionally biased region" description="Polar residues" evidence="1">
    <location>
        <begin position="293"/>
        <end position="302"/>
    </location>
</feature>
<name>A0ABR3NUW8_9TELE</name>
<gene>
    <name evidence="3" type="ORF">QQF64_015413</name>
</gene>
<keyword evidence="4" id="KW-1185">Reference proteome</keyword>
<protein>
    <recommendedName>
        <fullName evidence="5">HERV-H LTR-associating 1</fullName>
    </recommendedName>
</protein>
<feature type="compositionally biased region" description="Polar residues" evidence="1">
    <location>
        <begin position="313"/>
        <end position="323"/>
    </location>
</feature>
<feature type="region of interest" description="Disordered" evidence="1">
    <location>
        <begin position="291"/>
        <end position="323"/>
    </location>
</feature>
<evidence type="ECO:0008006" key="5">
    <source>
        <dbReference type="Google" id="ProtNLM"/>
    </source>
</evidence>
<proteinExistence type="predicted"/>
<reference evidence="3 4" key="1">
    <citation type="submission" date="2023-09" db="EMBL/GenBank/DDBJ databases">
        <authorList>
            <person name="Wang M."/>
        </authorList>
    </citation>
    <scope>NUCLEOTIDE SEQUENCE [LARGE SCALE GENOMIC DNA]</scope>
    <source>
        <strain evidence="3">GT-2023</strain>
        <tissue evidence="3">Liver</tissue>
    </source>
</reference>
<dbReference type="Proteomes" id="UP001558613">
    <property type="component" value="Unassembled WGS sequence"/>
</dbReference>
<dbReference type="InterPro" id="IPR037643">
    <property type="entry name" value="HHLA1"/>
</dbReference>
<comment type="caution">
    <text evidence="3">The sequence shown here is derived from an EMBL/GenBank/DDBJ whole genome shotgun (WGS) entry which is preliminary data.</text>
</comment>
<dbReference type="PANTHER" id="PTHR15299:SF3">
    <property type="entry name" value="HERV-H LTR-ASSOCIATING PROTEIN 1"/>
    <property type="match status" value="1"/>
</dbReference>
<dbReference type="PANTHER" id="PTHR15299">
    <property type="entry name" value="HERV-H LTR-ASSOCIATING PROTEIN 1"/>
    <property type="match status" value="1"/>
</dbReference>
<feature type="region of interest" description="Disordered" evidence="1">
    <location>
        <begin position="336"/>
        <end position="356"/>
    </location>
</feature>
<evidence type="ECO:0000256" key="2">
    <source>
        <dbReference type="SAM" id="Phobius"/>
    </source>
</evidence>